<gene>
    <name evidence="3" type="ORF">K466DRAFT_143180</name>
</gene>
<dbReference type="Proteomes" id="UP000308197">
    <property type="component" value="Unassembled WGS sequence"/>
</dbReference>
<accession>A0A5C3PAG2</accession>
<evidence type="ECO:0000313" key="4">
    <source>
        <dbReference type="Proteomes" id="UP000308197"/>
    </source>
</evidence>
<dbReference type="InParanoid" id="A0A5C3PAG2"/>
<reference evidence="3 4" key="1">
    <citation type="journal article" date="2019" name="Nat. Ecol. Evol.">
        <title>Megaphylogeny resolves global patterns of mushroom evolution.</title>
        <authorList>
            <person name="Varga T."/>
            <person name="Krizsan K."/>
            <person name="Foldi C."/>
            <person name="Dima B."/>
            <person name="Sanchez-Garcia M."/>
            <person name="Sanchez-Ramirez S."/>
            <person name="Szollosi G.J."/>
            <person name="Szarkandi J.G."/>
            <person name="Papp V."/>
            <person name="Albert L."/>
            <person name="Andreopoulos W."/>
            <person name="Angelini C."/>
            <person name="Antonin V."/>
            <person name="Barry K.W."/>
            <person name="Bougher N.L."/>
            <person name="Buchanan P."/>
            <person name="Buyck B."/>
            <person name="Bense V."/>
            <person name="Catcheside P."/>
            <person name="Chovatia M."/>
            <person name="Cooper J."/>
            <person name="Damon W."/>
            <person name="Desjardin D."/>
            <person name="Finy P."/>
            <person name="Geml J."/>
            <person name="Haridas S."/>
            <person name="Hughes K."/>
            <person name="Justo A."/>
            <person name="Karasinski D."/>
            <person name="Kautmanova I."/>
            <person name="Kiss B."/>
            <person name="Kocsube S."/>
            <person name="Kotiranta H."/>
            <person name="LaButti K.M."/>
            <person name="Lechner B.E."/>
            <person name="Liimatainen K."/>
            <person name="Lipzen A."/>
            <person name="Lukacs Z."/>
            <person name="Mihaltcheva S."/>
            <person name="Morgado L.N."/>
            <person name="Niskanen T."/>
            <person name="Noordeloos M.E."/>
            <person name="Ohm R.A."/>
            <person name="Ortiz-Santana B."/>
            <person name="Ovrebo C."/>
            <person name="Racz N."/>
            <person name="Riley R."/>
            <person name="Savchenko A."/>
            <person name="Shiryaev A."/>
            <person name="Soop K."/>
            <person name="Spirin V."/>
            <person name="Szebenyi C."/>
            <person name="Tomsovsky M."/>
            <person name="Tulloss R.E."/>
            <person name="Uehling J."/>
            <person name="Grigoriev I.V."/>
            <person name="Vagvolgyi C."/>
            <person name="Papp T."/>
            <person name="Martin F.M."/>
            <person name="Miettinen O."/>
            <person name="Hibbett D.S."/>
            <person name="Nagy L.G."/>
        </authorList>
    </citation>
    <scope>NUCLEOTIDE SEQUENCE [LARGE SCALE GENOMIC DNA]</scope>
    <source>
        <strain evidence="3 4">HHB13444</strain>
    </source>
</reference>
<keyword evidence="2" id="KW-0732">Signal</keyword>
<feature type="compositionally biased region" description="Basic and acidic residues" evidence="1">
    <location>
        <begin position="84"/>
        <end position="100"/>
    </location>
</feature>
<dbReference type="EMBL" id="ML211188">
    <property type="protein sequence ID" value="TFK86684.1"/>
    <property type="molecule type" value="Genomic_DNA"/>
</dbReference>
<keyword evidence="4" id="KW-1185">Reference proteome</keyword>
<feature type="compositionally biased region" description="Low complexity" evidence="1">
    <location>
        <begin position="27"/>
        <end position="37"/>
    </location>
</feature>
<feature type="region of interest" description="Disordered" evidence="1">
    <location>
        <begin position="21"/>
        <end position="139"/>
    </location>
</feature>
<feature type="chain" id="PRO_5022678686" description="Secreted protein" evidence="2">
    <location>
        <begin position="17"/>
        <end position="167"/>
    </location>
</feature>
<evidence type="ECO:0000256" key="2">
    <source>
        <dbReference type="SAM" id="SignalP"/>
    </source>
</evidence>
<evidence type="ECO:0000256" key="1">
    <source>
        <dbReference type="SAM" id="MobiDB-lite"/>
    </source>
</evidence>
<name>A0A5C3PAG2_9APHY</name>
<evidence type="ECO:0000313" key="3">
    <source>
        <dbReference type="EMBL" id="TFK86684.1"/>
    </source>
</evidence>
<proteinExistence type="predicted"/>
<feature type="signal peptide" evidence="2">
    <location>
        <begin position="1"/>
        <end position="16"/>
    </location>
</feature>
<dbReference type="AlphaFoldDB" id="A0A5C3PAG2"/>
<sequence>MHSLLSLLSALVEISARRPRSSFMNGSISGDESSKSSPTCRTAASRTRHVRLRSSDGTDTNVKAIPKARRRQSSGYAVSAAHEPTQKNKTPVDRQPGRARQERRRRTRSVPPHDPRCTSALARVNPRSAGQPNRHARPEVWQYDGSAAAFDHPCMQTRLMGARGGVA</sequence>
<organism evidence="3 4">
    <name type="scientific">Polyporus arcularius HHB13444</name>
    <dbReference type="NCBI Taxonomy" id="1314778"/>
    <lineage>
        <taxon>Eukaryota</taxon>
        <taxon>Fungi</taxon>
        <taxon>Dikarya</taxon>
        <taxon>Basidiomycota</taxon>
        <taxon>Agaricomycotina</taxon>
        <taxon>Agaricomycetes</taxon>
        <taxon>Polyporales</taxon>
        <taxon>Polyporaceae</taxon>
        <taxon>Polyporus</taxon>
    </lineage>
</organism>
<protein>
    <recommendedName>
        <fullName evidence="5">Secreted protein</fullName>
    </recommendedName>
</protein>
<evidence type="ECO:0008006" key="5">
    <source>
        <dbReference type="Google" id="ProtNLM"/>
    </source>
</evidence>